<dbReference type="SUPFAM" id="SSF56784">
    <property type="entry name" value="HAD-like"/>
    <property type="match status" value="1"/>
</dbReference>
<gene>
    <name evidence="6" type="ORF">PFISCL1PPCAC_15133</name>
</gene>
<dbReference type="InterPro" id="IPR006357">
    <property type="entry name" value="HAD-SF_hydro_IIA"/>
</dbReference>
<evidence type="ECO:0000256" key="2">
    <source>
        <dbReference type="PIRNR" id="PIRNR000915"/>
    </source>
</evidence>
<dbReference type="Gene3D" id="3.40.50.1000">
    <property type="entry name" value="HAD superfamily/HAD-like"/>
    <property type="match status" value="2"/>
</dbReference>
<organism evidence="6 7">
    <name type="scientific">Pristionchus fissidentatus</name>
    <dbReference type="NCBI Taxonomy" id="1538716"/>
    <lineage>
        <taxon>Eukaryota</taxon>
        <taxon>Metazoa</taxon>
        <taxon>Ecdysozoa</taxon>
        <taxon>Nematoda</taxon>
        <taxon>Chromadorea</taxon>
        <taxon>Rhabditida</taxon>
        <taxon>Rhabditina</taxon>
        <taxon>Diplogasteromorpha</taxon>
        <taxon>Diplogasteroidea</taxon>
        <taxon>Neodiplogasteridae</taxon>
        <taxon>Pristionchus</taxon>
    </lineage>
</organism>
<accession>A0AAV5VVP5</accession>
<dbReference type="EMBL" id="BTSY01000004">
    <property type="protein sequence ID" value="GMT23836.1"/>
    <property type="molecule type" value="Genomic_DNA"/>
</dbReference>
<feature type="binding site" evidence="5">
    <location>
        <position position="41"/>
    </location>
    <ligand>
        <name>Mg(2+)</name>
        <dbReference type="ChEBI" id="CHEBI:18420"/>
    </ligand>
</feature>
<keyword evidence="5" id="KW-0460">Magnesium</keyword>
<evidence type="ECO:0000313" key="6">
    <source>
        <dbReference type="EMBL" id="GMT23836.1"/>
    </source>
</evidence>
<dbReference type="GO" id="GO:0016791">
    <property type="term" value="F:phosphatase activity"/>
    <property type="evidence" value="ECO:0007669"/>
    <property type="project" value="InterPro"/>
</dbReference>
<comment type="caution">
    <text evidence="6">The sequence shown here is derived from an EMBL/GenBank/DDBJ whole genome shotgun (WGS) entry which is preliminary data.</text>
</comment>
<dbReference type="PANTHER" id="PTHR19288:SF93">
    <property type="entry name" value="FI11325P-RELATED"/>
    <property type="match status" value="1"/>
</dbReference>
<dbReference type="InterPro" id="IPR036412">
    <property type="entry name" value="HAD-like_sf"/>
</dbReference>
<keyword evidence="1 2" id="KW-0378">Hydrolase</keyword>
<evidence type="ECO:0000256" key="1">
    <source>
        <dbReference type="ARBA" id="ARBA00022801"/>
    </source>
</evidence>
<dbReference type="Pfam" id="PF13242">
    <property type="entry name" value="Hydrolase_like"/>
    <property type="match status" value="1"/>
</dbReference>
<dbReference type="PIRSF" id="PIRSF000915">
    <property type="entry name" value="PGP-type_phosphatase"/>
    <property type="match status" value="1"/>
</dbReference>
<dbReference type="NCBIfam" id="TIGR01460">
    <property type="entry name" value="HAD-SF-IIA"/>
    <property type="match status" value="1"/>
</dbReference>
<proteinExistence type="inferred from homology"/>
<keyword evidence="7" id="KW-1185">Reference proteome</keyword>
<dbReference type="Proteomes" id="UP001432322">
    <property type="component" value="Unassembled WGS sequence"/>
</dbReference>
<dbReference type="PANTHER" id="PTHR19288">
    <property type="entry name" value="4-NITROPHENYLPHOSPHATASE-RELATED"/>
    <property type="match status" value="1"/>
</dbReference>
<feature type="active site" description="Proton donor" evidence="3">
    <location>
        <position position="41"/>
    </location>
</feature>
<feature type="binding site" evidence="5">
    <location>
        <position position="39"/>
    </location>
    <ligand>
        <name>Mg(2+)</name>
        <dbReference type="ChEBI" id="CHEBI:18420"/>
    </ligand>
</feature>
<evidence type="ECO:0000256" key="3">
    <source>
        <dbReference type="PIRSR" id="PIRSR000915-1"/>
    </source>
</evidence>
<dbReference type="GO" id="GO:0046872">
    <property type="term" value="F:metal ion binding"/>
    <property type="evidence" value="ECO:0007669"/>
    <property type="project" value="UniProtKB-KW"/>
</dbReference>
<dbReference type="InterPro" id="IPR006349">
    <property type="entry name" value="PGP_euk"/>
</dbReference>
<feature type="active site" description="Nucleophile" evidence="3">
    <location>
        <position position="39"/>
    </location>
</feature>
<dbReference type="AlphaFoldDB" id="A0AAV5VVP5"/>
<comment type="cofactor">
    <cofactor evidence="5">
        <name>Mg(2+)</name>
        <dbReference type="ChEBI" id="CHEBI:18420"/>
    </cofactor>
    <text evidence="5">Divalent metal ions. Mg(2+) is the most effective.</text>
</comment>
<protein>
    <recommendedName>
        <fullName evidence="8">Hydrolase</fullName>
    </recommendedName>
</protein>
<name>A0AAV5VVP5_9BILA</name>
<dbReference type="NCBIfam" id="TIGR01452">
    <property type="entry name" value="PGP_euk"/>
    <property type="match status" value="1"/>
</dbReference>
<reference evidence="6" key="1">
    <citation type="submission" date="2023-10" db="EMBL/GenBank/DDBJ databases">
        <title>Genome assembly of Pristionchus species.</title>
        <authorList>
            <person name="Yoshida K."/>
            <person name="Sommer R.J."/>
        </authorList>
    </citation>
    <scope>NUCLEOTIDE SEQUENCE</scope>
    <source>
        <strain evidence="6">RS5133</strain>
    </source>
</reference>
<comment type="similarity">
    <text evidence="2">Belongs to the HAD-like hydrolase superfamily.</text>
</comment>
<dbReference type="Pfam" id="PF13344">
    <property type="entry name" value="Hydrolase_6"/>
    <property type="match status" value="1"/>
</dbReference>
<feature type="binding site" evidence="4">
    <location>
        <position position="236"/>
    </location>
    <ligand>
        <name>substrate</name>
    </ligand>
</feature>
<keyword evidence="5" id="KW-0479">Metal-binding</keyword>
<dbReference type="InterPro" id="IPR023214">
    <property type="entry name" value="HAD_sf"/>
</dbReference>
<evidence type="ECO:0000256" key="4">
    <source>
        <dbReference type="PIRSR" id="PIRSR000915-2"/>
    </source>
</evidence>
<evidence type="ECO:0000256" key="5">
    <source>
        <dbReference type="PIRSR" id="PIRSR000915-3"/>
    </source>
</evidence>
<evidence type="ECO:0008006" key="8">
    <source>
        <dbReference type="Google" id="ProtNLM"/>
    </source>
</evidence>
<feature type="binding site" evidence="5">
    <location>
        <position position="261"/>
    </location>
    <ligand>
        <name>Mg(2+)</name>
        <dbReference type="ChEBI" id="CHEBI:18420"/>
    </ligand>
</feature>
<dbReference type="GO" id="GO:0005737">
    <property type="term" value="C:cytoplasm"/>
    <property type="evidence" value="ECO:0007669"/>
    <property type="project" value="TreeGrafter"/>
</dbReference>
<evidence type="ECO:0000313" key="7">
    <source>
        <dbReference type="Proteomes" id="UP001432322"/>
    </source>
</evidence>
<sequence>MNQTLQLFKKFNPLFKRMSSSLPTITNDLLFNYKTYLFDADGTLWHVNQPHPGAIQFIDNLLKKGKQVFIVTNNALRSEKKSLEKLVNLGFHGLNESNIITPNTVLIDFIKQNRHFIKKSIYLIGNEGTKEALEEGLGVECFGTGPDPMPSDSLLFPQSIDLKREASAVVVSDDPHFNYIKLIKASNYLQDPNCGFFITNEDAHFRTRSYFLPGTGCITAAVRTALLPRIPIVFGKPADGMARYLIDRYNVDPAKTIMIGDRLDTDIKFGNSNGFSTCWVKTGVNTVEDVRIAMEGEDPSLVPQFTIDFEQFS</sequence>